<evidence type="ECO:0000313" key="3">
    <source>
        <dbReference type="Proteomes" id="UP000189981"/>
    </source>
</evidence>
<sequence>MILNRFVKNSEKRNRVIHIVFGFIILIHAWEKYETGHGPFVFFLIAGLIFITLAILHPVLEKKYPWIDGVFFVIEGTLSLAVAYDYFHMGKKALPFAYLGVAMLQYFVAFRKSRKGIAHHKAKYSEPVDPS</sequence>
<proteinExistence type="predicted"/>
<feature type="transmembrane region" description="Helical" evidence="1">
    <location>
        <begin position="12"/>
        <end position="30"/>
    </location>
</feature>
<feature type="transmembrane region" description="Helical" evidence="1">
    <location>
        <begin position="93"/>
        <end position="110"/>
    </location>
</feature>
<keyword evidence="1" id="KW-0812">Transmembrane</keyword>
<gene>
    <name evidence="2" type="ORF">SAMN05661099_3177</name>
</gene>
<dbReference type="RefSeq" id="WP_079703683.1">
    <property type="nucleotide sequence ID" value="NZ_FUYR01000004.1"/>
</dbReference>
<dbReference type="OrthoDB" id="1495113at2"/>
<dbReference type="Proteomes" id="UP000189981">
    <property type="component" value="Unassembled WGS sequence"/>
</dbReference>
<dbReference type="AlphaFoldDB" id="A0A1T5ESC9"/>
<protein>
    <submittedName>
        <fullName evidence="2">Uncharacterized protein</fullName>
    </submittedName>
</protein>
<reference evidence="3" key="1">
    <citation type="submission" date="2017-02" db="EMBL/GenBank/DDBJ databases">
        <authorList>
            <person name="Varghese N."/>
            <person name="Submissions S."/>
        </authorList>
    </citation>
    <scope>NUCLEOTIDE SEQUENCE [LARGE SCALE GENOMIC DNA]</scope>
    <source>
        <strain evidence="3">DSM 22385</strain>
    </source>
</reference>
<name>A0A1T5ESC9_9SPHI</name>
<dbReference type="EMBL" id="FUYR01000004">
    <property type="protein sequence ID" value="SKB86882.1"/>
    <property type="molecule type" value="Genomic_DNA"/>
</dbReference>
<evidence type="ECO:0000313" key="2">
    <source>
        <dbReference type="EMBL" id="SKB86882.1"/>
    </source>
</evidence>
<accession>A0A1T5ESC9</accession>
<evidence type="ECO:0000256" key="1">
    <source>
        <dbReference type="SAM" id="Phobius"/>
    </source>
</evidence>
<keyword evidence="1" id="KW-1133">Transmembrane helix</keyword>
<organism evidence="2 3">
    <name type="scientific">Daejeonella lutea</name>
    <dbReference type="NCBI Taxonomy" id="572036"/>
    <lineage>
        <taxon>Bacteria</taxon>
        <taxon>Pseudomonadati</taxon>
        <taxon>Bacteroidota</taxon>
        <taxon>Sphingobacteriia</taxon>
        <taxon>Sphingobacteriales</taxon>
        <taxon>Sphingobacteriaceae</taxon>
        <taxon>Daejeonella</taxon>
    </lineage>
</organism>
<feature type="transmembrane region" description="Helical" evidence="1">
    <location>
        <begin position="69"/>
        <end position="87"/>
    </location>
</feature>
<keyword evidence="1" id="KW-0472">Membrane</keyword>
<keyword evidence="3" id="KW-1185">Reference proteome</keyword>
<feature type="transmembrane region" description="Helical" evidence="1">
    <location>
        <begin position="36"/>
        <end position="57"/>
    </location>
</feature>